<evidence type="ECO:0000256" key="11">
    <source>
        <dbReference type="ARBA" id="ARBA00023004"/>
    </source>
</evidence>
<evidence type="ECO:0000256" key="5">
    <source>
        <dbReference type="ARBA" id="ARBA00022694"/>
    </source>
</evidence>
<evidence type="ECO:0000256" key="10">
    <source>
        <dbReference type="ARBA" id="ARBA00022884"/>
    </source>
</evidence>
<keyword evidence="1" id="KW-0004">4Fe-4S</keyword>
<dbReference type="InterPro" id="IPR012089">
    <property type="entry name" value="tRNA_Cyd_32_2_STrfase"/>
</dbReference>
<dbReference type="Gene3D" id="3.40.50.620">
    <property type="entry name" value="HUPs"/>
    <property type="match status" value="1"/>
</dbReference>
<dbReference type="GO" id="GO:0016740">
    <property type="term" value="F:transferase activity"/>
    <property type="evidence" value="ECO:0007669"/>
    <property type="project" value="UniProtKB-KW"/>
</dbReference>
<dbReference type="EMBL" id="HBKQ01023944">
    <property type="protein sequence ID" value="CAE2241976.1"/>
    <property type="molecule type" value="Transcribed_RNA"/>
</dbReference>
<dbReference type="GO" id="GO:0000049">
    <property type="term" value="F:tRNA binding"/>
    <property type="evidence" value="ECO:0007669"/>
    <property type="project" value="UniProtKB-KW"/>
</dbReference>
<dbReference type="GO" id="GO:0008033">
    <property type="term" value="P:tRNA processing"/>
    <property type="evidence" value="ECO:0007669"/>
    <property type="project" value="UniProtKB-KW"/>
</dbReference>
<dbReference type="AlphaFoldDB" id="A0A7S4IX63"/>
<dbReference type="InterPro" id="IPR011063">
    <property type="entry name" value="TilS/TtcA_N"/>
</dbReference>
<keyword evidence="10" id="KW-0694">RNA-binding</keyword>
<keyword evidence="6" id="KW-0479">Metal-binding</keyword>
<evidence type="ECO:0000313" key="15">
    <source>
        <dbReference type="EMBL" id="CAE2241976.1"/>
    </source>
</evidence>
<dbReference type="PANTHER" id="PTHR43686">
    <property type="entry name" value="SULFURTRANSFERASE-RELATED"/>
    <property type="match status" value="1"/>
</dbReference>
<keyword evidence="7" id="KW-0547">Nucleotide-binding</keyword>
<dbReference type="HAMAP" id="MF_01850">
    <property type="entry name" value="TtcA"/>
    <property type="match status" value="1"/>
</dbReference>
<evidence type="ECO:0000256" key="7">
    <source>
        <dbReference type="ARBA" id="ARBA00022741"/>
    </source>
</evidence>
<keyword evidence="3" id="KW-0820">tRNA-binding</keyword>
<dbReference type="GO" id="GO:0046872">
    <property type="term" value="F:metal ion binding"/>
    <property type="evidence" value="ECO:0007669"/>
    <property type="project" value="UniProtKB-KW"/>
</dbReference>
<reference evidence="15" key="1">
    <citation type="submission" date="2021-01" db="EMBL/GenBank/DDBJ databases">
        <authorList>
            <person name="Corre E."/>
            <person name="Pelletier E."/>
            <person name="Niang G."/>
            <person name="Scheremetjew M."/>
            <person name="Finn R."/>
            <person name="Kale V."/>
            <person name="Holt S."/>
            <person name="Cochrane G."/>
            <person name="Meng A."/>
            <person name="Brown T."/>
            <person name="Cohen L."/>
        </authorList>
    </citation>
    <scope>NUCLEOTIDE SEQUENCE</scope>
    <source>
        <strain evidence="15">Isolate 1302-5</strain>
    </source>
</reference>
<keyword evidence="13" id="KW-0812">Transmembrane</keyword>
<accession>A0A7S4IX63</accession>
<dbReference type="GO" id="GO:0005524">
    <property type="term" value="F:ATP binding"/>
    <property type="evidence" value="ECO:0007669"/>
    <property type="project" value="UniProtKB-KW"/>
</dbReference>
<evidence type="ECO:0000256" key="8">
    <source>
        <dbReference type="ARBA" id="ARBA00022840"/>
    </source>
</evidence>
<evidence type="ECO:0000256" key="6">
    <source>
        <dbReference type="ARBA" id="ARBA00022723"/>
    </source>
</evidence>
<keyword evidence="11" id="KW-0408">Iron</keyword>
<dbReference type="InterPro" id="IPR014729">
    <property type="entry name" value="Rossmann-like_a/b/a_fold"/>
</dbReference>
<feature type="transmembrane region" description="Helical" evidence="13">
    <location>
        <begin position="17"/>
        <end position="36"/>
    </location>
</feature>
<keyword evidence="12" id="KW-0411">Iron-sulfur</keyword>
<organism evidence="15">
    <name type="scientific">Odontella aurita</name>
    <dbReference type="NCBI Taxonomy" id="265563"/>
    <lineage>
        <taxon>Eukaryota</taxon>
        <taxon>Sar</taxon>
        <taxon>Stramenopiles</taxon>
        <taxon>Ochrophyta</taxon>
        <taxon>Bacillariophyta</taxon>
        <taxon>Mediophyceae</taxon>
        <taxon>Biddulphiophycidae</taxon>
        <taxon>Eupodiscales</taxon>
        <taxon>Odontellaceae</taxon>
        <taxon>Odontella</taxon>
    </lineage>
</organism>
<keyword evidence="9" id="KW-0460">Magnesium</keyword>
<feature type="domain" description="tRNA(Ile)-lysidine/2-thiocytidine synthase N-terminal" evidence="14">
    <location>
        <begin position="124"/>
        <end position="289"/>
    </location>
</feature>
<name>A0A7S4IX63_9STRA</name>
<protein>
    <recommendedName>
        <fullName evidence="14">tRNA(Ile)-lysidine/2-thiocytidine synthase N-terminal domain-containing protein</fullName>
    </recommendedName>
</protein>
<gene>
    <name evidence="15" type="ORF">OAUR00152_LOCUS16298</name>
</gene>
<keyword evidence="13" id="KW-1133">Transmembrane helix</keyword>
<keyword evidence="13" id="KW-0472">Membrane</keyword>
<evidence type="ECO:0000256" key="9">
    <source>
        <dbReference type="ARBA" id="ARBA00022842"/>
    </source>
</evidence>
<evidence type="ECO:0000256" key="3">
    <source>
        <dbReference type="ARBA" id="ARBA00022555"/>
    </source>
</evidence>
<dbReference type="PANTHER" id="PTHR43686:SF1">
    <property type="entry name" value="AMINOTRAN_5 DOMAIN-CONTAINING PROTEIN"/>
    <property type="match status" value="1"/>
</dbReference>
<keyword evidence="2" id="KW-0963">Cytoplasm</keyword>
<dbReference type="SUPFAM" id="SSF52402">
    <property type="entry name" value="Adenine nucleotide alpha hydrolases-like"/>
    <property type="match status" value="1"/>
</dbReference>
<evidence type="ECO:0000256" key="12">
    <source>
        <dbReference type="ARBA" id="ARBA00023014"/>
    </source>
</evidence>
<dbReference type="Pfam" id="PF01171">
    <property type="entry name" value="ATP_bind_3"/>
    <property type="match status" value="1"/>
</dbReference>
<evidence type="ECO:0000256" key="13">
    <source>
        <dbReference type="SAM" id="Phobius"/>
    </source>
</evidence>
<sequence length="392" mass="43535">MALLDDCRRRWGIISRVFLFTTITVIIITDPAFAFLSPSAGFAEQHTRPCHGHRIRHGTILRRFKSATSDSPISANKPEEHTVKFEGNDNIIANVSLRRLEARLTKAMRETCQKFNMIEDGDHIMVCVSGGKDSATMLRLFMNLRERLARPGGTDFRITAVHLDQRQPGYDGSSLVSWLDSLDVPYRILSEDTYSIVKDKTPETKTYCSLCSRLRRGILYTVANELGCNKLALGHHGDDAIETLLLNAIHGGQLKSMPARYYSADRNVHVIRPLISCAEDDIRTYAEAMEFPILPCNLCGSQPDAQRAKVKMLVGTLDALSPDARKNFVRAMGNVRPSHLLDVRLREACGLDGATGVAVEPERANLVHGIVVNEAKSANGENMSESFIESLL</sequence>
<keyword evidence="5" id="KW-0819">tRNA processing</keyword>
<dbReference type="CDD" id="cd24138">
    <property type="entry name" value="TtcA-like"/>
    <property type="match status" value="1"/>
</dbReference>
<dbReference type="NCBIfam" id="NF007972">
    <property type="entry name" value="PRK10696.1"/>
    <property type="match status" value="1"/>
</dbReference>
<keyword evidence="8" id="KW-0067">ATP-binding</keyword>
<evidence type="ECO:0000259" key="14">
    <source>
        <dbReference type="Pfam" id="PF01171"/>
    </source>
</evidence>
<evidence type="ECO:0000256" key="2">
    <source>
        <dbReference type="ARBA" id="ARBA00022490"/>
    </source>
</evidence>
<keyword evidence="4" id="KW-0808">Transferase</keyword>
<dbReference type="GO" id="GO:0051539">
    <property type="term" value="F:4 iron, 4 sulfur cluster binding"/>
    <property type="evidence" value="ECO:0007669"/>
    <property type="project" value="UniProtKB-KW"/>
</dbReference>
<evidence type="ECO:0000256" key="4">
    <source>
        <dbReference type="ARBA" id="ARBA00022679"/>
    </source>
</evidence>
<proteinExistence type="inferred from homology"/>
<evidence type="ECO:0000256" key="1">
    <source>
        <dbReference type="ARBA" id="ARBA00022485"/>
    </source>
</evidence>